<keyword evidence="2 4" id="KW-0371">Homeobox</keyword>
<protein>
    <submittedName>
        <fullName evidence="8">Specific transcriptional repressor</fullName>
    </submittedName>
</protein>
<feature type="compositionally biased region" description="Low complexity" evidence="6">
    <location>
        <begin position="293"/>
        <end position="302"/>
    </location>
</feature>
<dbReference type="SMART" id="SM00389">
    <property type="entry name" value="HOX"/>
    <property type="match status" value="1"/>
</dbReference>
<feature type="domain" description="Homeobox" evidence="7">
    <location>
        <begin position="310"/>
        <end position="370"/>
    </location>
</feature>
<proteinExistence type="predicted"/>
<feature type="compositionally biased region" description="Low complexity" evidence="6">
    <location>
        <begin position="52"/>
        <end position="65"/>
    </location>
</feature>
<accession>A0A854QAI5</accession>
<dbReference type="InterPro" id="IPR017970">
    <property type="entry name" value="Homeobox_CS"/>
</dbReference>
<evidence type="ECO:0000256" key="1">
    <source>
        <dbReference type="ARBA" id="ARBA00023125"/>
    </source>
</evidence>
<dbReference type="PROSITE" id="PS50071">
    <property type="entry name" value="HOMEOBOX_2"/>
    <property type="match status" value="1"/>
</dbReference>
<organism evidence="8 9">
    <name type="scientific">Cryptococcus neoformans Tu259-1</name>
    <dbReference type="NCBI Taxonomy" id="1230072"/>
    <lineage>
        <taxon>Eukaryota</taxon>
        <taxon>Fungi</taxon>
        <taxon>Dikarya</taxon>
        <taxon>Basidiomycota</taxon>
        <taxon>Agaricomycotina</taxon>
        <taxon>Tremellomycetes</taxon>
        <taxon>Tremellales</taxon>
        <taxon>Cryptococcaceae</taxon>
        <taxon>Cryptococcus</taxon>
        <taxon>Cryptococcus neoformans species complex</taxon>
    </lineage>
</organism>
<dbReference type="GO" id="GO:0000978">
    <property type="term" value="F:RNA polymerase II cis-regulatory region sequence-specific DNA binding"/>
    <property type="evidence" value="ECO:0007669"/>
    <property type="project" value="TreeGrafter"/>
</dbReference>
<comment type="caution">
    <text evidence="8">The sequence shown here is derived from an EMBL/GenBank/DDBJ whole genome shotgun (WGS) entry which is preliminary data.</text>
</comment>
<dbReference type="CDD" id="cd00086">
    <property type="entry name" value="homeodomain"/>
    <property type="match status" value="1"/>
</dbReference>
<evidence type="ECO:0000256" key="3">
    <source>
        <dbReference type="ARBA" id="ARBA00023242"/>
    </source>
</evidence>
<dbReference type="GO" id="GO:0000981">
    <property type="term" value="F:DNA-binding transcription factor activity, RNA polymerase II-specific"/>
    <property type="evidence" value="ECO:0007669"/>
    <property type="project" value="InterPro"/>
</dbReference>
<dbReference type="PROSITE" id="PS00027">
    <property type="entry name" value="HOMEOBOX_1"/>
    <property type="match status" value="1"/>
</dbReference>
<dbReference type="InterPro" id="IPR001356">
    <property type="entry name" value="HD"/>
</dbReference>
<feature type="region of interest" description="Disordered" evidence="6">
    <location>
        <begin position="272"/>
        <end position="302"/>
    </location>
</feature>
<dbReference type="Gene3D" id="1.10.10.60">
    <property type="entry name" value="Homeodomain-like"/>
    <property type="match status" value="1"/>
</dbReference>
<evidence type="ECO:0000256" key="5">
    <source>
        <dbReference type="RuleBase" id="RU000682"/>
    </source>
</evidence>
<dbReference type="InterPro" id="IPR009057">
    <property type="entry name" value="Homeodomain-like_sf"/>
</dbReference>
<feature type="DNA-binding region" description="Homeobox" evidence="4">
    <location>
        <begin position="312"/>
        <end position="371"/>
    </location>
</feature>
<evidence type="ECO:0000259" key="7">
    <source>
        <dbReference type="PROSITE" id="PS50071"/>
    </source>
</evidence>
<dbReference type="PANTHER" id="PTHR24327:SF41">
    <property type="entry name" value="BRAIN-SPECIFIC HOMEOBOX PROTEIN"/>
    <property type="match status" value="1"/>
</dbReference>
<feature type="compositionally biased region" description="Basic and acidic residues" evidence="6">
    <location>
        <begin position="424"/>
        <end position="433"/>
    </location>
</feature>
<dbReference type="GO" id="GO:0005634">
    <property type="term" value="C:nucleus"/>
    <property type="evidence" value="ECO:0007669"/>
    <property type="project" value="UniProtKB-SubCell"/>
</dbReference>
<feature type="compositionally biased region" description="Low complexity" evidence="6">
    <location>
        <begin position="108"/>
        <end position="119"/>
    </location>
</feature>
<dbReference type="EMBL" id="AMKT01000059">
    <property type="protein sequence ID" value="OXG17790.1"/>
    <property type="molecule type" value="Genomic_DNA"/>
</dbReference>
<dbReference type="PRINTS" id="PR00031">
    <property type="entry name" value="HTHREPRESSR"/>
</dbReference>
<feature type="region of interest" description="Disordered" evidence="6">
    <location>
        <begin position="1"/>
        <end position="150"/>
    </location>
</feature>
<dbReference type="SUPFAM" id="SSF46689">
    <property type="entry name" value="Homeodomain-like"/>
    <property type="match status" value="1"/>
</dbReference>
<dbReference type="InterPro" id="IPR000047">
    <property type="entry name" value="HTH_motif"/>
</dbReference>
<evidence type="ECO:0000313" key="9">
    <source>
        <dbReference type="Proteomes" id="UP000199727"/>
    </source>
</evidence>
<evidence type="ECO:0000256" key="6">
    <source>
        <dbReference type="SAM" id="MobiDB-lite"/>
    </source>
</evidence>
<keyword evidence="3 4" id="KW-0539">Nucleus</keyword>
<dbReference type="AlphaFoldDB" id="A0A854QAI5"/>
<dbReference type="PANTHER" id="PTHR24327">
    <property type="entry name" value="HOMEOBOX PROTEIN"/>
    <property type="match status" value="1"/>
</dbReference>
<evidence type="ECO:0000313" key="8">
    <source>
        <dbReference type="EMBL" id="OXG17790.1"/>
    </source>
</evidence>
<reference evidence="8 9" key="1">
    <citation type="submission" date="2017-06" db="EMBL/GenBank/DDBJ databases">
        <title>Global population genomics of the pathogenic fungus Cryptococcus neoformans var. grubii.</title>
        <authorList>
            <person name="Cuomo C."/>
            <person name="Litvintseva A."/>
            <person name="Chen Y."/>
            <person name="Young S."/>
            <person name="Zeng Q."/>
            <person name="Chapman S."/>
            <person name="Gujja S."/>
            <person name="Saif S."/>
            <person name="Birren B."/>
        </authorList>
    </citation>
    <scope>NUCLEOTIDE SEQUENCE [LARGE SCALE GENOMIC DNA]</scope>
    <source>
        <strain evidence="8 9">Tu259-1</strain>
    </source>
</reference>
<name>A0A854QAI5_CRYNE</name>
<dbReference type="Proteomes" id="UP000199727">
    <property type="component" value="Unassembled WGS sequence"/>
</dbReference>
<comment type="subcellular location">
    <subcellularLocation>
        <location evidence="4 5">Nucleus</location>
    </subcellularLocation>
</comment>
<evidence type="ECO:0000256" key="2">
    <source>
        <dbReference type="ARBA" id="ARBA00023155"/>
    </source>
</evidence>
<dbReference type="InterPro" id="IPR050460">
    <property type="entry name" value="Distal-less_Homeobox_TF"/>
</dbReference>
<gene>
    <name evidence="8" type="ORF">C361_04785</name>
</gene>
<feature type="region of interest" description="Disordered" evidence="6">
    <location>
        <begin position="388"/>
        <end position="439"/>
    </location>
</feature>
<dbReference type="Pfam" id="PF00046">
    <property type="entry name" value="Homeodomain"/>
    <property type="match status" value="1"/>
</dbReference>
<keyword evidence="1 4" id="KW-0238">DNA-binding</keyword>
<evidence type="ECO:0000256" key="4">
    <source>
        <dbReference type="PROSITE-ProRule" id="PRU00108"/>
    </source>
</evidence>
<dbReference type="OrthoDB" id="2576500at2759"/>
<feature type="compositionally biased region" description="Basic and acidic residues" evidence="6">
    <location>
        <begin position="69"/>
        <end position="81"/>
    </location>
</feature>
<sequence length="439" mass="48379">MSARQQVPFRELSQKAKMPTSPPLKDIPIDRLSKRPFKSEGGMSKNADNHRSSLLSPTASSSQSPVLRLSHESPEVEDNGKKPSGSPPAARLPLLFRSPPTLPPLITRNPSRDPSPSSRTGPAPHQTVSHFEDRASPRKSKEHGHGCPPGGDYFPPGYRYPLGYPYAYSSSARQYHSSLPPIYTHPAEYYPIHVSTDRYYHAPRHLHYDLDDHYSPPRPFPAHVYSRGKDVYHRTSQPSRPRPHIHPYELPLSSEDDMRFYSADGKRYGSQLSHGLGWRSAGGSSDGRMGKGTSSTSPASATSTNAVAVISFKSPRKRTNDVQLAMLSEVFRRTQYPSTEERDELAKQLGMTSRSVQIWFQNRRRAVKVDQQSAIQCAEAEARAAEAALRGLPAPPPLTDGVPGGSGSRKNSDAELEGSTEVDAVVKKERKSPDAGMEG</sequence>